<dbReference type="PANTHER" id="PTHR44858:SF18">
    <property type="entry name" value="TETRATRICOPEPTIDE REPEAT (TPR) PROTEIN"/>
    <property type="match status" value="1"/>
</dbReference>
<reference evidence="13" key="5">
    <citation type="submission" date="2019-02" db="EMBL/GenBank/DDBJ databases">
        <title>FDA dAtabase for Regulatory Grade micrObial Sequences (FDA-ARGOS): Supporting development and validation of Infectious Disease Dx tests.</title>
        <authorList>
            <person name="Duncan R."/>
            <person name="Fisher C."/>
            <person name="Tallon L."/>
            <person name="Sadzewicz L."/>
            <person name="Sengamalay N."/>
            <person name="Ott S."/>
            <person name="Godinez A."/>
            <person name="Nagaraj S."/>
            <person name="Vavikolanu K."/>
            <person name="Nadendla S."/>
            <person name="Aluvathingal J."/>
            <person name="Sichtig H."/>
        </authorList>
    </citation>
    <scope>NUCLEOTIDE SEQUENCE [LARGE SCALE GENOMIC DNA]</scope>
    <source>
        <strain evidence="13">FDAARGOS_361</strain>
    </source>
</reference>
<evidence type="ECO:0000313" key="8">
    <source>
        <dbReference type="EMBL" id="CBZ32321.1"/>
    </source>
</evidence>
<evidence type="ECO:0000256" key="1">
    <source>
        <dbReference type="ARBA" id="ARBA00022737"/>
    </source>
</evidence>
<sequence>MPPKGLFKSAAKAQRAKAKKERQLLEARMRECYEKCAEARGYLEPTGRSAEPNFTKAKTALDAAIEAYDASSLAFFLLGQWNRMQGMYKEAIECYSHALDLEPTNVQALEWRANCFQTLHDYLHAIEDNTSIISLDPENDHAYNMRGLCVLQSSVPGLRLRSVHFESCVRDFSAAVRLNEANYYAMANLGKAYEVQGHLEKAIECYGKALDSSEGYAYARFRRGCTALHMAERSILRREESEGSSDSDAPEASADAAKAVHGSSTQHMTEAASSTISRVPGGATTLKEVKAEVRQQIEEEEEAQKAAKLLKLADGDFTMLLDRSPEAKILTADATVVLNIGICALLSKNINRAEEHLKLAQEIVAKRPGLVEEGEAPPLENMDTFNSVLAIRLNELQKLKDMARSAA</sequence>
<dbReference type="KEGG" id="ldo:LDBPK_110580"/>
<evidence type="ECO:0000313" key="13">
    <source>
        <dbReference type="Proteomes" id="UP000318447"/>
    </source>
</evidence>
<feature type="repeat" description="TPR" evidence="3">
    <location>
        <begin position="72"/>
        <end position="105"/>
    </location>
</feature>
<feature type="coiled-coil region" evidence="4">
    <location>
        <begin position="283"/>
        <end position="310"/>
    </location>
</feature>
<dbReference type="Proteomes" id="UP000601710">
    <property type="component" value="Chromosome 11"/>
</dbReference>
<dbReference type="Proteomes" id="UP000318447">
    <property type="component" value="Unassembled WGS sequence"/>
</dbReference>
<evidence type="ECO:0000313" key="10">
    <source>
        <dbReference type="EMBL" id="TPP53047.1"/>
    </source>
</evidence>
<name>A0A3S7WRL3_LEIDO</name>
<dbReference type="OrthoDB" id="2335338at2759"/>
<feature type="compositionally biased region" description="Polar residues" evidence="5">
    <location>
        <begin position="262"/>
        <end position="275"/>
    </location>
</feature>
<gene>
    <name evidence="9" type="ORF">CGC20_30800</name>
    <name evidence="10" type="ORF">CGC21_0995</name>
    <name evidence="8" type="ORF">LDBPK_110580</name>
    <name evidence="6" type="ORF">LdCL_110010500</name>
    <name evidence="7" type="ORF">LDHU3_11.0630</name>
</gene>
<evidence type="ECO:0000256" key="2">
    <source>
        <dbReference type="ARBA" id="ARBA00022803"/>
    </source>
</evidence>
<keyword evidence="12" id="KW-1185">Reference proteome</keyword>
<evidence type="ECO:0000313" key="6">
    <source>
        <dbReference type="EMBL" id="AYU76819.1"/>
    </source>
</evidence>
<accession>E9BAP6</accession>
<dbReference type="EMBL" id="LR812631">
    <property type="protein sequence ID" value="CAC5428151.1"/>
    <property type="molecule type" value="Genomic_DNA"/>
</dbReference>
<dbReference type="Proteomes" id="UP000008980">
    <property type="component" value="Chromosome 11"/>
</dbReference>
<proteinExistence type="predicted"/>
<dbReference type="EMBL" id="FR799598">
    <property type="protein sequence ID" value="CBZ32321.1"/>
    <property type="molecule type" value="Genomic_DNA"/>
</dbReference>
<dbReference type="InterPro" id="IPR013105">
    <property type="entry name" value="TPR_2"/>
</dbReference>
<feature type="coiled-coil region" evidence="4">
    <location>
        <begin position="8"/>
        <end position="35"/>
    </location>
</feature>
<dbReference type="SMART" id="SM00028">
    <property type="entry name" value="TPR"/>
    <property type="match status" value="4"/>
</dbReference>
<dbReference type="EMBL" id="RHLC01000035">
    <property type="protein sequence ID" value="TPP53047.1"/>
    <property type="molecule type" value="Genomic_DNA"/>
</dbReference>
<dbReference type="EMBL" id="RHLD01000048">
    <property type="protein sequence ID" value="TPP39831.1"/>
    <property type="molecule type" value="Genomic_DNA"/>
</dbReference>
<evidence type="ECO:0000313" key="11">
    <source>
        <dbReference type="Proteomes" id="UP000008980"/>
    </source>
</evidence>
<dbReference type="InterPro" id="IPR050498">
    <property type="entry name" value="Ycf3"/>
</dbReference>
<dbReference type="Proteomes" id="UP000318821">
    <property type="component" value="Unassembled WGS sequence"/>
</dbReference>
<reference evidence="14" key="6">
    <citation type="submission" date="2019-02" db="EMBL/GenBank/DDBJ databases">
        <title>FDA dAtabase for Regulatory Grade micrObial Sequences (FDA-ARGOS): Supporting development and validation of Infectious Disease Dx tests.</title>
        <authorList>
            <person name="Duncan R."/>
            <person name="Fisher C."/>
            <person name="Tallon L."/>
            <person name="Sadzewicz L."/>
            <person name="Sengamalay N."/>
            <person name="Ott S."/>
            <person name="Godinez A."/>
            <person name="Nagaraj S."/>
            <person name="Vavikolanu K."/>
            <person name="Vyas G."/>
            <person name="Nadendla S."/>
            <person name="Aluvathingal J."/>
            <person name="Sichtig H."/>
        </authorList>
    </citation>
    <scope>NUCLEOTIDE SEQUENCE [LARGE SCALE GENOMIC DNA]</scope>
    <source>
        <strain evidence="14">FDAARGOS_360</strain>
    </source>
</reference>
<reference evidence="7" key="8">
    <citation type="submission" date="2020-06" db="EMBL/GenBank/DDBJ databases">
        <authorList>
            <person name="Camacho E."/>
            <person name="Gonzalez-de la Fuente S."/>
            <person name="Rastrojo A."/>
            <person name="Peiro-Pastor R."/>
            <person name="Solana JC."/>
            <person name="Tabera L."/>
            <person name="Gamarro F."/>
            <person name="Carrasco-Ramiro F."/>
            <person name="Requena JM."/>
            <person name="Aguado B."/>
        </authorList>
    </citation>
    <scope>NUCLEOTIDE SEQUENCE</scope>
</reference>
<dbReference type="VEuPathDB" id="TriTrypDB:LdBPK_110580.1"/>
<evidence type="ECO:0000256" key="3">
    <source>
        <dbReference type="PROSITE-ProRule" id="PRU00339"/>
    </source>
</evidence>
<dbReference type="AlphaFoldDB" id="A0A3S7WRL3"/>
<reference evidence="8" key="2">
    <citation type="submission" date="2011-01" db="EMBL/GenBank/DDBJ databases">
        <authorList>
            <person name="Zhao B.P."/>
            <person name="Ren Z.A."/>
            <person name="Li C.D."/>
        </authorList>
    </citation>
    <scope>NUCLEOTIDE SEQUENCE</scope>
    <source>
        <strain evidence="8">BPK282A1</strain>
    </source>
</reference>
<reference evidence="6 12" key="4">
    <citation type="journal article" date="2018" name="Sci. Rep.">
        <title>A complete Leishmania donovani reference genome identifies novel genetic variations associated with virulence.</title>
        <authorList>
            <person name="Lypaczewski P."/>
            <person name="Hoshizaki J."/>
            <person name="Zhang W.-W."/>
            <person name="McCall L.-I."/>
            <person name="Torcivia-Rodriguez J."/>
            <person name="Simonyan V."/>
            <person name="Kaur A."/>
            <person name="Dewar K."/>
            <person name="Matlashewski G."/>
        </authorList>
    </citation>
    <scope>NUCLEOTIDE SEQUENCE [LARGE SCALE GENOMIC DNA]</scope>
    <source>
        <strain evidence="6 12">LdCL</strain>
    </source>
</reference>
<evidence type="ECO:0000313" key="12">
    <source>
        <dbReference type="Proteomes" id="UP000274082"/>
    </source>
</evidence>
<keyword evidence="4" id="KW-0175">Coiled coil</keyword>
<dbReference type="EMBL" id="CP029510">
    <property type="protein sequence ID" value="AYU76819.1"/>
    <property type="molecule type" value="Genomic_DNA"/>
</dbReference>
<reference evidence="8 11" key="1">
    <citation type="journal article" date="2011" name="Genome Res.">
        <title>Whole genome sequencing of multiple Leishmania donovani clinical isolates provides insights into population structure and mechanisms of drug resistance.</title>
        <authorList>
            <person name="Downing T."/>
            <person name="Imamura H."/>
            <person name="Decuypere S."/>
            <person name="Clark T.G."/>
            <person name="Coombs G.H."/>
            <person name="Cotton J.A."/>
            <person name="Hilley J.D."/>
            <person name="de Doncker S."/>
            <person name="Maes I."/>
            <person name="Mottram J.C."/>
            <person name="Quail M.A."/>
            <person name="Rijal S."/>
            <person name="Sanders M."/>
            <person name="Schonian G."/>
            <person name="Stark O."/>
            <person name="Sundar S."/>
            <person name="Vanaerschot M."/>
            <person name="Hertz-Fowler C."/>
            <person name="Dujardin J.C."/>
            <person name="Berriman M."/>
        </authorList>
    </citation>
    <scope>NUCLEOTIDE SEQUENCE [LARGE SCALE GENOMIC DNA]</scope>
    <source>
        <strain evidence="8 11">BPK282A1</strain>
    </source>
</reference>
<dbReference type="VEuPathDB" id="TriTrypDB:LdCL_110010500"/>
<organism evidence="6 12">
    <name type="scientific">Leishmania donovani</name>
    <dbReference type="NCBI Taxonomy" id="5661"/>
    <lineage>
        <taxon>Eukaryota</taxon>
        <taxon>Discoba</taxon>
        <taxon>Euglenozoa</taxon>
        <taxon>Kinetoplastea</taxon>
        <taxon>Metakinetoplastina</taxon>
        <taxon>Trypanosomatida</taxon>
        <taxon>Trypanosomatidae</taxon>
        <taxon>Leishmaniinae</taxon>
        <taxon>Leishmania</taxon>
    </lineage>
</organism>
<evidence type="ECO:0000256" key="4">
    <source>
        <dbReference type="SAM" id="Coils"/>
    </source>
</evidence>
<dbReference type="GeneID" id="13389838"/>
<evidence type="ECO:0000256" key="5">
    <source>
        <dbReference type="SAM" id="MobiDB-lite"/>
    </source>
</evidence>
<dbReference type="PROSITE" id="PS50005">
    <property type="entry name" value="TPR"/>
    <property type="match status" value="2"/>
</dbReference>
<keyword evidence="2 3" id="KW-0802">TPR repeat</keyword>
<reference evidence="11" key="3">
    <citation type="submission" date="2011-02" db="EMBL/GenBank/DDBJ databases">
        <title>Whole genome sequencing of Leishmania donovani clinical lines reveals dynamic variation related to drug resistance.</title>
        <authorList>
            <person name="Downing T."/>
            <person name="Imamura H."/>
            <person name="Sanders M."/>
            <person name="Decuypere S."/>
            <person name="Hertz-Fowler C."/>
            <person name="Clark T.G."/>
            <person name="Rijal S."/>
            <person name="Sundar S."/>
            <person name="Quail M.A."/>
            <person name="De Doncker S."/>
            <person name="Maes I."/>
            <person name="Vanaerschot M."/>
            <person name="Stark O."/>
            <person name="Schonian G."/>
            <person name="Dujardin J.C."/>
            <person name="Berriman M."/>
        </authorList>
    </citation>
    <scope>NUCLEOTIDE SEQUENCE [LARGE SCALE GENOMIC DNA]</scope>
    <source>
        <strain evidence="11">BPK282A1</strain>
    </source>
</reference>
<feature type="region of interest" description="Disordered" evidence="5">
    <location>
        <begin position="236"/>
        <end position="275"/>
    </location>
</feature>
<evidence type="ECO:0000313" key="9">
    <source>
        <dbReference type="EMBL" id="TPP39831.1"/>
    </source>
</evidence>
<protein>
    <submittedName>
        <fullName evidence="9">TPR repeat family protein</fullName>
    </submittedName>
    <submittedName>
        <fullName evidence="6">Tetratricopeptide repeat (TPR) protein</fullName>
    </submittedName>
    <submittedName>
        <fullName evidence="7">Tetratricopeptide_repeat_(TPR)_protein/GeneDB:Lmj F.11.0490</fullName>
    </submittedName>
</protein>
<reference evidence="9" key="7">
    <citation type="submission" date="2019-02" db="EMBL/GenBank/DDBJ databases">
        <title>FDA dAtabase for Regulatory Grade micrObial Sequences (FDA-ARGOS): Supporting development and validation of Infectious Disease Dx tests.</title>
        <authorList>
            <person name="Duncan R."/>
            <person name="Fisher C."/>
            <person name="Tallon L.J."/>
            <person name="Sadzewicz L."/>
            <person name="Sengamalay N."/>
            <person name="Ott S."/>
            <person name="Godinez A."/>
            <person name="Nagaraj S."/>
            <person name="Nadendla S."/>
            <person name="Sichtig H."/>
        </authorList>
    </citation>
    <scope>NUCLEOTIDE SEQUENCE</scope>
    <source>
        <strain evidence="9">FDAARGOS_360</strain>
        <strain evidence="10">FDAARGOS_361</strain>
    </source>
</reference>
<dbReference type="InterPro" id="IPR011990">
    <property type="entry name" value="TPR-like_helical_dom_sf"/>
</dbReference>
<dbReference type="Pfam" id="PF07719">
    <property type="entry name" value="TPR_2"/>
    <property type="match status" value="2"/>
</dbReference>
<feature type="repeat" description="TPR" evidence="3">
    <location>
        <begin position="183"/>
        <end position="216"/>
    </location>
</feature>
<dbReference type="VEuPathDB" id="TriTrypDB:LDHU3_11.0630"/>
<accession>A0A3S7WRL3</accession>
<evidence type="ECO:0000313" key="7">
    <source>
        <dbReference type="EMBL" id="CAC5428151.1"/>
    </source>
</evidence>
<dbReference type="SMR" id="A0A3S7WRL3"/>
<keyword evidence="1" id="KW-0677">Repeat</keyword>
<dbReference type="Proteomes" id="UP000274082">
    <property type="component" value="Chromosome 11"/>
</dbReference>
<dbReference type="SUPFAM" id="SSF48452">
    <property type="entry name" value="TPR-like"/>
    <property type="match status" value="1"/>
</dbReference>
<dbReference type="InterPro" id="IPR019734">
    <property type="entry name" value="TPR_rpt"/>
</dbReference>
<dbReference type="Gene3D" id="1.25.40.10">
    <property type="entry name" value="Tetratricopeptide repeat domain"/>
    <property type="match status" value="2"/>
</dbReference>
<dbReference type="PANTHER" id="PTHR44858">
    <property type="entry name" value="TETRATRICOPEPTIDE REPEAT PROTEIN 6"/>
    <property type="match status" value="1"/>
</dbReference>
<dbReference type="OMA" id="ANYHAMA"/>
<evidence type="ECO:0000313" key="14">
    <source>
        <dbReference type="Proteomes" id="UP000318821"/>
    </source>
</evidence>
<dbReference type="RefSeq" id="XP_003859034.1">
    <property type="nucleotide sequence ID" value="XM_003858986.1"/>
</dbReference>